<organism evidence="1">
    <name type="scientific">Trypanosoma vivax (strain Y486)</name>
    <dbReference type="NCBI Taxonomy" id="1055687"/>
    <lineage>
        <taxon>Eukaryota</taxon>
        <taxon>Discoba</taxon>
        <taxon>Euglenozoa</taxon>
        <taxon>Kinetoplastea</taxon>
        <taxon>Metakinetoplastina</taxon>
        <taxon>Trypanosomatida</taxon>
        <taxon>Trypanosomatidae</taxon>
        <taxon>Trypanosoma</taxon>
        <taxon>Duttonella</taxon>
    </lineage>
</organism>
<reference evidence="1" key="1">
    <citation type="journal article" date="2012" name="Proc. Natl. Acad. Sci. U.S.A.">
        <title>Antigenic diversity is generated by distinct evolutionary mechanisms in African trypanosome species.</title>
        <authorList>
            <person name="Jackson A.P."/>
            <person name="Berry A."/>
            <person name="Aslett M."/>
            <person name="Allison H.C."/>
            <person name="Burton P."/>
            <person name="Vavrova-Anderson J."/>
            <person name="Brown R."/>
            <person name="Browne H."/>
            <person name="Corton N."/>
            <person name="Hauser H."/>
            <person name="Gamble J."/>
            <person name="Gilderthorp R."/>
            <person name="Marcello L."/>
            <person name="McQuillan J."/>
            <person name="Otto T.D."/>
            <person name="Quail M.A."/>
            <person name="Sanders M.J."/>
            <person name="van Tonder A."/>
            <person name="Ginger M.L."/>
            <person name="Field M.C."/>
            <person name="Barry J.D."/>
            <person name="Hertz-Fowler C."/>
            <person name="Berriman M."/>
        </authorList>
    </citation>
    <scope>NUCLEOTIDE SEQUENCE</scope>
    <source>
        <strain evidence="1">Y486</strain>
    </source>
</reference>
<dbReference type="AlphaFoldDB" id="G0U8A2"/>
<dbReference type="VEuPathDB" id="TriTrypDB:TvY486_1011550"/>
<name>G0U8A2_TRYVY</name>
<evidence type="ECO:0000313" key="1">
    <source>
        <dbReference type="EMBL" id="CCC52112.1"/>
    </source>
</evidence>
<dbReference type="EMBL" id="HE573026">
    <property type="protein sequence ID" value="CCC52112.1"/>
    <property type="molecule type" value="Genomic_DNA"/>
</dbReference>
<proteinExistence type="predicted"/>
<protein>
    <submittedName>
        <fullName evidence="1">Uncharacterized protein</fullName>
    </submittedName>
</protein>
<sequence length="135" mass="14384">MQVPRSGKTSGSLVEDEAHVLGDGGSHWTDGISQDRAKLVGVGQKCFHSSGAGHPDGSASALQVHVPTTKLSERQTLECLASIAYLVGSPVQRSQPTAAEPVQRTLEVVRELLRRGLHPEQIIQIIESREGLNGS</sequence>
<gene>
    <name evidence="1" type="ORF">TVY486_1011550</name>
</gene>
<accession>G0U8A2</accession>